<dbReference type="Gene3D" id="3.30.420.10">
    <property type="entry name" value="Ribonuclease H-like superfamily/Ribonuclease H"/>
    <property type="match status" value="1"/>
</dbReference>
<dbReference type="Proteomes" id="UP001235939">
    <property type="component" value="Chromosome 13"/>
</dbReference>
<dbReference type="InterPro" id="IPR036397">
    <property type="entry name" value="RNaseH_sf"/>
</dbReference>
<dbReference type="PANTHER" id="PTHR46060">
    <property type="entry name" value="MARINER MOS1 TRANSPOSASE-LIKE PROTEIN"/>
    <property type="match status" value="1"/>
</dbReference>
<evidence type="ECO:0008006" key="4">
    <source>
        <dbReference type="Google" id="ProtNLM"/>
    </source>
</evidence>
<dbReference type="EMBL" id="CP092875">
    <property type="protein sequence ID" value="UYV75626.1"/>
    <property type="molecule type" value="Genomic_DNA"/>
</dbReference>
<organism evidence="2 3">
    <name type="scientific">Cordylochernes scorpioides</name>
    <dbReference type="NCBI Taxonomy" id="51811"/>
    <lineage>
        <taxon>Eukaryota</taxon>
        <taxon>Metazoa</taxon>
        <taxon>Ecdysozoa</taxon>
        <taxon>Arthropoda</taxon>
        <taxon>Chelicerata</taxon>
        <taxon>Arachnida</taxon>
        <taxon>Pseudoscorpiones</taxon>
        <taxon>Cheliferoidea</taxon>
        <taxon>Chernetidae</taxon>
        <taxon>Cordylochernes</taxon>
    </lineage>
</organism>
<evidence type="ECO:0000313" key="3">
    <source>
        <dbReference type="Proteomes" id="UP001235939"/>
    </source>
</evidence>
<gene>
    <name evidence="2" type="ORF">LAZ67_13000792</name>
</gene>
<keyword evidence="1" id="KW-0732">Signal</keyword>
<evidence type="ECO:0000313" key="2">
    <source>
        <dbReference type="EMBL" id="UYV75626.1"/>
    </source>
</evidence>
<dbReference type="Pfam" id="PF01359">
    <property type="entry name" value="Transposase_1"/>
    <property type="match status" value="1"/>
</dbReference>
<dbReference type="PANTHER" id="PTHR46060:SF1">
    <property type="entry name" value="MARINER MOS1 TRANSPOSASE-LIKE PROTEIN"/>
    <property type="match status" value="1"/>
</dbReference>
<feature type="signal peptide" evidence="1">
    <location>
        <begin position="1"/>
        <end position="20"/>
    </location>
</feature>
<protein>
    <recommendedName>
        <fullName evidence="4">Transposase</fullName>
    </recommendedName>
</protein>
<feature type="chain" id="PRO_5046565463" description="Transposase" evidence="1">
    <location>
        <begin position="21"/>
        <end position="315"/>
    </location>
</feature>
<reference evidence="2 3" key="1">
    <citation type="submission" date="2022-01" db="EMBL/GenBank/DDBJ databases">
        <title>A chromosomal length assembly of Cordylochernes scorpioides.</title>
        <authorList>
            <person name="Zeh D."/>
            <person name="Zeh J."/>
        </authorList>
    </citation>
    <scope>NUCLEOTIDE SEQUENCE [LARGE SCALE GENOMIC DNA]</scope>
    <source>
        <strain evidence="2">IN4F17</strain>
        <tissue evidence="2">Whole Body</tissue>
    </source>
</reference>
<keyword evidence="3" id="KW-1185">Reference proteome</keyword>
<dbReference type="InterPro" id="IPR052709">
    <property type="entry name" value="Transposase-MT_Hybrid"/>
</dbReference>
<dbReference type="InterPro" id="IPR001888">
    <property type="entry name" value="Transposase_1"/>
</dbReference>
<sequence>MWRCCPLTFVAVAALEAGLAQTGAVVAPPVAPAVRDLAVGGRHVALGAFPPRLTAARPVDVPPVAAAEHRAHACIQHTWAIHSENYSYAERRLSDNVRLKSRDLTQSGFNIARTQPAFVCWWRRKLVLRNLILPAYNGSRLVLSRSSRKICTRWLPRLLTKHMKEKCFNDCKEISERYKIEAYGLNKWHHKGSPTPKKPRLTASAVKVLLTIFWNSKRCILDDHLPKGQTVNSIVYSELLEKKFKAKNSFQKTWFAEQSIETIIKLKFKILIHPPYSPDYSPRVIIIYKRFLRGLTFKTDDEAKNAVHGWLAQHT</sequence>
<name>A0ABY6L3A2_9ARAC</name>
<proteinExistence type="predicted"/>
<accession>A0ABY6L3A2</accession>
<evidence type="ECO:0000256" key="1">
    <source>
        <dbReference type="SAM" id="SignalP"/>
    </source>
</evidence>